<protein>
    <submittedName>
        <fullName evidence="1">Uncharacterized protein</fullName>
    </submittedName>
</protein>
<dbReference type="Proteomes" id="UP000499080">
    <property type="component" value="Unassembled WGS sequence"/>
</dbReference>
<dbReference type="EMBL" id="BGPR01067767">
    <property type="protein sequence ID" value="GBO41884.1"/>
    <property type="molecule type" value="Genomic_DNA"/>
</dbReference>
<name>A0A4Y2WZ00_ARAVE</name>
<evidence type="ECO:0000313" key="2">
    <source>
        <dbReference type="Proteomes" id="UP000499080"/>
    </source>
</evidence>
<organism evidence="1 2">
    <name type="scientific">Araneus ventricosus</name>
    <name type="common">Orbweaver spider</name>
    <name type="synonym">Epeira ventricosa</name>
    <dbReference type="NCBI Taxonomy" id="182803"/>
    <lineage>
        <taxon>Eukaryota</taxon>
        <taxon>Metazoa</taxon>
        <taxon>Ecdysozoa</taxon>
        <taxon>Arthropoda</taxon>
        <taxon>Chelicerata</taxon>
        <taxon>Arachnida</taxon>
        <taxon>Araneae</taxon>
        <taxon>Araneomorphae</taxon>
        <taxon>Entelegynae</taxon>
        <taxon>Araneoidea</taxon>
        <taxon>Araneidae</taxon>
        <taxon>Araneus</taxon>
    </lineage>
</organism>
<evidence type="ECO:0000313" key="1">
    <source>
        <dbReference type="EMBL" id="GBO41884.1"/>
    </source>
</evidence>
<dbReference type="AlphaFoldDB" id="A0A4Y2WZ00"/>
<comment type="caution">
    <text evidence="1">The sequence shown here is derived from an EMBL/GenBank/DDBJ whole genome shotgun (WGS) entry which is preliminary data.</text>
</comment>
<keyword evidence="2" id="KW-1185">Reference proteome</keyword>
<dbReference type="OrthoDB" id="6611281at2759"/>
<sequence length="118" mass="13936">MASPQEQAQVVAWIIEFKSATRVQRKFRTAYIQSSSTRLTIYEWHERFMTAGSVLPKPKSGCPRRSFDDFKGIQEYFRRSPRKSIRSAADHLQISRSTEHNVVHKKLRLRINFNYCMI</sequence>
<accession>A0A4Y2WZ00</accession>
<gene>
    <name evidence="1" type="ORF">AVEN_153451_1</name>
</gene>
<reference evidence="1 2" key="1">
    <citation type="journal article" date="2019" name="Sci. Rep.">
        <title>Orb-weaving spider Araneus ventricosus genome elucidates the spidroin gene catalogue.</title>
        <authorList>
            <person name="Kono N."/>
            <person name="Nakamura H."/>
            <person name="Ohtoshi R."/>
            <person name="Moran D.A.P."/>
            <person name="Shinohara A."/>
            <person name="Yoshida Y."/>
            <person name="Fujiwara M."/>
            <person name="Mori M."/>
            <person name="Tomita M."/>
            <person name="Arakawa K."/>
        </authorList>
    </citation>
    <scope>NUCLEOTIDE SEQUENCE [LARGE SCALE GENOMIC DNA]</scope>
</reference>
<proteinExistence type="predicted"/>